<accession>A0ABS7QT74</accession>
<keyword evidence="4" id="KW-1185">Reference proteome</keyword>
<dbReference type="InterPro" id="IPR001031">
    <property type="entry name" value="Thioesterase"/>
</dbReference>
<dbReference type="PANTHER" id="PTHR11487">
    <property type="entry name" value="THIOESTERASE"/>
    <property type="match status" value="1"/>
</dbReference>
<evidence type="ECO:0000313" key="3">
    <source>
        <dbReference type="EMBL" id="MBY8886392.1"/>
    </source>
</evidence>
<dbReference type="InterPro" id="IPR029058">
    <property type="entry name" value="AB_hydrolase_fold"/>
</dbReference>
<name>A0ABS7QT74_9ACTN</name>
<protein>
    <submittedName>
        <fullName evidence="3">Thioesterase</fullName>
    </submittedName>
</protein>
<evidence type="ECO:0000313" key="4">
    <source>
        <dbReference type="Proteomes" id="UP001198565"/>
    </source>
</evidence>
<sequence length="254" mass="27625">MTGDAGEAARPWLFCFHHAGAGVSCFAPWQNVLGDAAEVVPVLLPGRETRVREARITDPEQLLVELDELIGPLLDRPYLLYGHSLGGLVAYTFARHRERLGERGPSLVSVGAVQPPHLRSPVVRGVDLPDLDLLRLLVSYDTLPPEAAHGGHVWERRVLPALRDDLRLAEALCEIEHSPLRAPLLALASAEDPIAPLAGMAEWADYAPGGFELRTVTGSHFFVRGKAAPLALREAALDLRYARSDGLRPELSAL</sequence>
<reference evidence="3 4" key="1">
    <citation type="submission" date="2021-08" db="EMBL/GenBank/DDBJ databases">
        <title>Streptomyces sp. PTM05 isolated from lichen.</title>
        <authorList>
            <person name="Somphong A."/>
            <person name="Phongsopitanun W."/>
            <person name="Tanasupawat S."/>
        </authorList>
    </citation>
    <scope>NUCLEOTIDE SEQUENCE [LARGE SCALE GENOMIC DNA]</scope>
    <source>
        <strain evidence="3 4">Ptm05</strain>
    </source>
</reference>
<comment type="similarity">
    <text evidence="1">Belongs to the thioesterase family.</text>
</comment>
<dbReference type="PANTHER" id="PTHR11487:SF0">
    <property type="entry name" value="S-ACYL FATTY ACID SYNTHASE THIOESTERASE, MEDIUM CHAIN"/>
    <property type="match status" value="1"/>
</dbReference>
<organism evidence="3 4">
    <name type="scientific">Streptantibioticus parmotrematis</name>
    <dbReference type="NCBI Taxonomy" id="2873249"/>
    <lineage>
        <taxon>Bacteria</taxon>
        <taxon>Bacillati</taxon>
        <taxon>Actinomycetota</taxon>
        <taxon>Actinomycetes</taxon>
        <taxon>Kitasatosporales</taxon>
        <taxon>Streptomycetaceae</taxon>
        <taxon>Streptantibioticus</taxon>
    </lineage>
</organism>
<dbReference type="RefSeq" id="WP_222978583.1">
    <property type="nucleotide sequence ID" value="NZ_JAINVZ010000010.1"/>
</dbReference>
<gene>
    <name evidence="3" type="ORF">K7472_16175</name>
</gene>
<dbReference type="Gene3D" id="3.40.50.1820">
    <property type="entry name" value="alpha/beta hydrolase"/>
    <property type="match status" value="1"/>
</dbReference>
<evidence type="ECO:0000259" key="2">
    <source>
        <dbReference type="Pfam" id="PF00975"/>
    </source>
</evidence>
<evidence type="ECO:0000256" key="1">
    <source>
        <dbReference type="ARBA" id="ARBA00007169"/>
    </source>
</evidence>
<dbReference type="Pfam" id="PF00975">
    <property type="entry name" value="Thioesterase"/>
    <property type="match status" value="1"/>
</dbReference>
<comment type="caution">
    <text evidence="3">The sequence shown here is derived from an EMBL/GenBank/DDBJ whole genome shotgun (WGS) entry which is preliminary data.</text>
</comment>
<dbReference type="EMBL" id="JAINVZ010000010">
    <property type="protein sequence ID" value="MBY8886392.1"/>
    <property type="molecule type" value="Genomic_DNA"/>
</dbReference>
<feature type="domain" description="Thioesterase" evidence="2">
    <location>
        <begin position="13"/>
        <end position="225"/>
    </location>
</feature>
<proteinExistence type="inferred from homology"/>
<dbReference type="SUPFAM" id="SSF53474">
    <property type="entry name" value="alpha/beta-Hydrolases"/>
    <property type="match status" value="1"/>
</dbReference>
<dbReference type="Proteomes" id="UP001198565">
    <property type="component" value="Unassembled WGS sequence"/>
</dbReference>
<dbReference type="InterPro" id="IPR012223">
    <property type="entry name" value="TEII"/>
</dbReference>